<gene>
    <name evidence="1" type="primary">ML5</name>
    <name evidence="1" type="ORF">SNAT2548_LOCUS12217</name>
</gene>
<protein>
    <submittedName>
        <fullName evidence="1">ML5 protein</fullName>
    </submittedName>
</protein>
<keyword evidence="2" id="KW-1185">Reference proteome</keyword>
<dbReference type="OrthoDB" id="417481at2759"/>
<proteinExistence type="predicted"/>
<evidence type="ECO:0000313" key="2">
    <source>
        <dbReference type="Proteomes" id="UP000604046"/>
    </source>
</evidence>
<dbReference type="Proteomes" id="UP000604046">
    <property type="component" value="Unassembled WGS sequence"/>
</dbReference>
<accession>A0A812LZZ6</accession>
<name>A0A812LZZ6_9DINO</name>
<organism evidence="1 2">
    <name type="scientific">Symbiodinium natans</name>
    <dbReference type="NCBI Taxonomy" id="878477"/>
    <lineage>
        <taxon>Eukaryota</taxon>
        <taxon>Sar</taxon>
        <taxon>Alveolata</taxon>
        <taxon>Dinophyceae</taxon>
        <taxon>Suessiales</taxon>
        <taxon>Symbiodiniaceae</taxon>
        <taxon>Symbiodinium</taxon>
    </lineage>
</organism>
<dbReference type="AlphaFoldDB" id="A0A812LZZ6"/>
<sequence>MCVFGWGPSSNVFDVMDLLQVLGLSPVVNFAYMPLHWRSDTSFGEVFLNAVTPEAALELWGILDGMQFEGESECLTVRWATKVQGLDALIQKYRNSSAMHPSVPVKAKPHLFDDGRCSRFPDPTRKLAKPRRHA</sequence>
<dbReference type="EMBL" id="CAJNDS010001158">
    <property type="protein sequence ID" value="CAE7249890.1"/>
    <property type="molecule type" value="Genomic_DNA"/>
</dbReference>
<comment type="caution">
    <text evidence="1">The sequence shown here is derived from an EMBL/GenBank/DDBJ whole genome shotgun (WGS) entry which is preliminary data.</text>
</comment>
<evidence type="ECO:0000313" key="1">
    <source>
        <dbReference type="EMBL" id="CAE7249890.1"/>
    </source>
</evidence>
<reference evidence="1" key="1">
    <citation type="submission" date="2021-02" db="EMBL/GenBank/DDBJ databases">
        <authorList>
            <person name="Dougan E. K."/>
            <person name="Rhodes N."/>
            <person name="Thang M."/>
            <person name="Chan C."/>
        </authorList>
    </citation>
    <scope>NUCLEOTIDE SEQUENCE</scope>
</reference>